<accession>A0A3E2W8C5</accession>
<sequence length="418" mass="47965">MDTFDKVYVMMFGISNIVAGGPIYNANKIRFLESKGWNVVVFPVDSGKVYIKPLEKYNNNSYDFIHFSPYIFGKRKTEKFVEKMASIIPQSDEIIVETGTDYTALWGELLAKKLKARHIVMFLDERNENINSYSSPFYEFKYRRNELYSISQESLIHIFSPYFKIEFPQKNVWNAWCSNSVENFESNIITLLPKADYMIGSIGRLDKSFVSNIIGGVCAFSDKHKENSIGLCLFGGADDKTILQIKKEIQAHRNVTLFISGYIWPIPAAVFSRFDVFVSGAGAAIVSANMGIQTVNMDVITNEPTGLIDNPSEFHCVPLKGANKDVQDYLTAVLIENDKIEIHNTVSIEKKWDMICKDFYDQLKHIEAIDAPLIYFDTSKIWDHRKIHKIQSCIAHLLDYKMFLTVQKLYSWFKMIGL</sequence>
<dbReference type="SUPFAM" id="SSF53756">
    <property type="entry name" value="UDP-Glycosyltransferase/glycogen phosphorylase"/>
    <property type="match status" value="1"/>
</dbReference>
<reference evidence="1 2" key="1">
    <citation type="submission" date="2018-08" db="EMBL/GenBank/DDBJ databases">
        <title>A genome reference for cultivated species of the human gut microbiota.</title>
        <authorList>
            <person name="Zou Y."/>
            <person name="Xue W."/>
            <person name="Luo G."/>
        </authorList>
    </citation>
    <scope>NUCLEOTIDE SEQUENCE [LARGE SCALE GENOMIC DNA]</scope>
    <source>
        <strain evidence="1 2">AM37-13AC</strain>
    </source>
</reference>
<evidence type="ECO:0008006" key="3">
    <source>
        <dbReference type="Google" id="ProtNLM"/>
    </source>
</evidence>
<organism evidence="1 2">
    <name type="scientific">Faecalibacterium prausnitzii</name>
    <dbReference type="NCBI Taxonomy" id="853"/>
    <lineage>
        <taxon>Bacteria</taxon>
        <taxon>Bacillati</taxon>
        <taxon>Bacillota</taxon>
        <taxon>Clostridia</taxon>
        <taxon>Eubacteriales</taxon>
        <taxon>Oscillospiraceae</taxon>
        <taxon>Faecalibacterium</taxon>
    </lineage>
</organism>
<dbReference type="EMBL" id="QVFB01000002">
    <property type="protein sequence ID" value="RGC21162.1"/>
    <property type="molecule type" value="Genomic_DNA"/>
</dbReference>
<comment type="caution">
    <text evidence="1">The sequence shown here is derived from an EMBL/GenBank/DDBJ whole genome shotgun (WGS) entry which is preliminary data.</text>
</comment>
<gene>
    <name evidence="1" type="ORF">DW855_01695</name>
</gene>
<dbReference type="Proteomes" id="UP000260733">
    <property type="component" value="Unassembled WGS sequence"/>
</dbReference>
<evidence type="ECO:0000313" key="2">
    <source>
        <dbReference type="Proteomes" id="UP000260733"/>
    </source>
</evidence>
<name>A0A3E2W8C5_9FIRM</name>
<dbReference type="AlphaFoldDB" id="A0A3E2W8C5"/>
<proteinExistence type="predicted"/>
<protein>
    <recommendedName>
        <fullName evidence="3">Glycosyl transferase family 1 domain-containing protein</fullName>
    </recommendedName>
</protein>
<evidence type="ECO:0000313" key="1">
    <source>
        <dbReference type="EMBL" id="RGC21162.1"/>
    </source>
</evidence>